<dbReference type="InterPro" id="IPR058163">
    <property type="entry name" value="LysR-type_TF_proteobact-type"/>
</dbReference>
<dbReference type="GO" id="GO:0043565">
    <property type="term" value="F:sequence-specific DNA binding"/>
    <property type="evidence" value="ECO:0007669"/>
    <property type="project" value="TreeGrafter"/>
</dbReference>
<keyword evidence="3" id="KW-0238">DNA-binding</keyword>
<dbReference type="Pfam" id="PF00126">
    <property type="entry name" value="HTH_1"/>
    <property type="match status" value="1"/>
</dbReference>
<accession>A0AAQ1JXA9</accession>
<dbReference type="Pfam" id="PF03466">
    <property type="entry name" value="LysR_substrate"/>
    <property type="match status" value="1"/>
</dbReference>
<comment type="caution">
    <text evidence="6">The sequence shown here is derived from an EMBL/GenBank/DDBJ whole genome shotgun (WGS) entry which is preliminary data.</text>
</comment>
<dbReference type="InterPro" id="IPR000847">
    <property type="entry name" value="LysR_HTH_N"/>
</dbReference>
<dbReference type="InterPro" id="IPR036388">
    <property type="entry name" value="WH-like_DNA-bd_sf"/>
</dbReference>
<dbReference type="PANTHER" id="PTHR30537">
    <property type="entry name" value="HTH-TYPE TRANSCRIPTIONAL REGULATOR"/>
    <property type="match status" value="1"/>
</dbReference>
<proteinExistence type="inferred from homology"/>
<dbReference type="InterPro" id="IPR036390">
    <property type="entry name" value="WH_DNA-bd_sf"/>
</dbReference>
<evidence type="ECO:0000256" key="3">
    <source>
        <dbReference type="ARBA" id="ARBA00023125"/>
    </source>
</evidence>
<dbReference type="PROSITE" id="PS50931">
    <property type="entry name" value="HTH_LYSR"/>
    <property type="match status" value="1"/>
</dbReference>
<evidence type="ECO:0000259" key="5">
    <source>
        <dbReference type="PROSITE" id="PS50931"/>
    </source>
</evidence>
<dbReference type="SUPFAM" id="SSF53850">
    <property type="entry name" value="Periplasmic binding protein-like II"/>
    <property type="match status" value="1"/>
</dbReference>
<keyword evidence="2" id="KW-0805">Transcription regulation</keyword>
<gene>
    <name evidence="6" type="ORF">SAMN05216550_120108</name>
</gene>
<protein>
    <submittedName>
        <fullName evidence="6">Transcriptional regulator, LysR family</fullName>
    </submittedName>
</protein>
<dbReference type="SUPFAM" id="SSF46785">
    <property type="entry name" value="Winged helix' DNA-binding domain"/>
    <property type="match status" value="1"/>
</dbReference>
<name>A0AAQ1JXA9_9BURK</name>
<dbReference type="Gene3D" id="1.10.10.10">
    <property type="entry name" value="Winged helix-like DNA-binding domain superfamily/Winged helix DNA-binding domain"/>
    <property type="match status" value="1"/>
</dbReference>
<dbReference type="FunFam" id="1.10.10.10:FF:000001">
    <property type="entry name" value="LysR family transcriptional regulator"/>
    <property type="match status" value="1"/>
</dbReference>
<evidence type="ECO:0000256" key="2">
    <source>
        <dbReference type="ARBA" id="ARBA00023015"/>
    </source>
</evidence>
<feature type="domain" description="HTH lysR-type" evidence="5">
    <location>
        <begin position="1"/>
        <end position="59"/>
    </location>
</feature>
<evidence type="ECO:0000256" key="1">
    <source>
        <dbReference type="ARBA" id="ARBA00009437"/>
    </source>
</evidence>
<dbReference type="GeneID" id="61303236"/>
<dbReference type="PANTHER" id="PTHR30537:SF21">
    <property type="entry name" value="HTH-TYPE TRANSCRIPTIONAL REGULATOR SINR-RELATED"/>
    <property type="match status" value="1"/>
</dbReference>
<evidence type="ECO:0000313" key="7">
    <source>
        <dbReference type="Proteomes" id="UP000183529"/>
    </source>
</evidence>
<reference evidence="6 7" key="1">
    <citation type="submission" date="2016-10" db="EMBL/GenBank/DDBJ databases">
        <authorList>
            <person name="Varghese N."/>
            <person name="Submissions S."/>
        </authorList>
    </citation>
    <scope>NUCLEOTIDE SEQUENCE [LARGE SCALE GENOMIC DNA]</scope>
    <source>
        <strain evidence="6 7">LMG 22274</strain>
    </source>
</reference>
<evidence type="ECO:0000313" key="6">
    <source>
        <dbReference type="EMBL" id="SEK11516.1"/>
    </source>
</evidence>
<dbReference type="GO" id="GO:0003700">
    <property type="term" value="F:DNA-binding transcription factor activity"/>
    <property type="evidence" value="ECO:0007669"/>
    <property type="project" value="InterPro"/>
</dbReference>
<dbReference type="CDD" id="cd08422">
    <property type="entry name" value="PBP2_CrgA_like"/>
    <property type="match status" value="1"/>
</dbReference>
<organism evidence="6 7">
    <name type="scientific">Paraburkholderia tropica</name>
    <dbReference type="NCBI Taxonomy" id="92647"/>
    <lineage>
        <taxon>Bacteria</taxon>
        <taxon>Pseudomonadati</taxon>
        <taxon>Pseudomonadota</taxon>
        <taxon>Betaproteobacteria</taxon>
        <taxon>Burkholderiales</taxon>
        <taxon>Burkholderiaceae</taxon>
        <taxon>Paraburkholderia</taxon>
    </lineage>
</organism>
<dbReference type="RefSeq" id="WP_080180645.1">
    <property type="nucleotide sequence ID" value="NZ_CADFGN010000003.1"/>
</dbReference>
<dbReference type="GO" id="GO:0006351">
    <property type="term" value="P:DNA-templated transcription"/>
    <property type="evidence" value="ECO:0007669"/>
    <property type="project" value="TreeGrafter"/>
</dbReference>
<evidence type="ECO:0000256" key="4">
    <source>
        <dbReference type="ARBA" id="ARBA00023163"/>
    </source>
</evidence>
<dbReference type="EMBL" id="FNZM01000020">
    <property type="protein sequence ID" value="SEK11516.1"/>
    <property type="molecule type" value="Genomic_DNA"/>
</dbReference>
<dbReference type="FunFam" id="3.40.190.290:FF:000001">
    <property type="entry name" value="Transcriptional regulator, LysR family"/>
    <property type="match status" value="1"/>
</dbReference>
<dbReference type="AlphaFoldDB" id="A0AAQ1JXA9"/>
<sequence>MDNLGDVRLFVEAARLGSLSAAGRKLGLTPAAASARLARLEAELRARLFDRTTRQLRLTDEGRAYLNCSESALRSLDDAKAALQEGQNAVRGKVRISATSDFGRNLLMSWLDEFRSHYPEVRFALTLTDSISNLVLEDIDLAIRFGTPQDSSLIARRLAPNPRVLCAAPDYIARHGEPHEPADLARFDCIVIGSPAGPVNEWRFTRGNASQTYVVPLENALESSDGEAVRQWTLCGYGLSVKSIWDVADDLRAGRLRIVMPDWRYAEQPVHALYHRNRYLAPRVRVLLDFLSERFAQAAHELSALVPWAEDPKHAKQAEHAQGANGVEVVSGTAAGAAPARSRGRKAVSA</sequence>
<comment type="similarity">
    <text evidence="1">Belongs to the LysR transcriptional regulatory family.</text>
</comment>
<dbReference type="InterPro" id="IPR005119">
    <property type="entry name" value="LysR_subst-bd"/>
</dbReference>
<keyword evidence="4" id="KW-0804">Transcription</keyword>
<dbReference type="Gene3D" id="3.40.190.290">
    <property type="match status" value="1"/>
</dbReference>
<dbReference type="Proteomes" id="UP000183529">
    <property type="component" value="Unassembled WGS sequence"/>
</dbReference>